<evidence type="ECO:0000313" key="3">
    <source>
        <dbReference type="EMBL" id="KTD20686.1"/>
    </source>
</evidence>
<protein>
    <recommendedName>
        <fullName evidence="5">Substrate of the Dot/Icm secretion system</fullName>
    </recommendedName>
</protein>
<keyword evidence="2" id="KW-1133">Transmembrane helix</keyword>
<feature type="transmembrane region" description="Helical" evidence="2">
    <location>
        <begin position="179"/>
        <end position="201"/>
    </location>
</feature>
<feature type="transmembrane region" description="Helical" evidence="2">
    <location>
        <begin position="338"/>
        <end position="366"/>
    </location>
</feature>
<comment type="caution">
    <text evidence="3">The sequence shown here is derived from an EMBL/GenBank/DDBJ whole genome shotgun (WGS) entry which is preliminary data.</text>
</comment>
<dbReference type="RefSeq" id="WP_058529567.1">
    <property type="nucleotide sequence ID" value="NZ_CAAAHZ010000004.1"/>
</dbReference>
<accession>A0A0W0VKR7</accession>
<evidence type="ECO:0000256" key="2">
    <source>
        <dbReference type="SAM" id="Phobius"/>
    </source>
</evidence>
<dbReference type="STRING" id="45068.Llon_1572"/>
<feature type="compositionally biased region" description="Acidic residues" evidence="1">
    <location>
        <begin position="455"/>
        <end position="469"/>
    </location>
</feature>
<organism evidence="3 4">
    <name type="scientific">Legionella londiniensis</name>
    <dbReference type="NCBI Taxonomy" id="45068"/>
    <lineage>
        <taxon>Bacteria</taxon>
        <taxon>Pseudomonadati</taxon>
        <taxon>Pseudomonadota</taxon>
        <taxon>Gammaproteobacteria</taxon>
        <taxon>Legionellales</taxon>
        <taxon>Legionellaceae</taxon>
        <taxon>Legionella</taxon>
    </lineage>
</organism>
<feature type="transmembrane region" description="Helical" evidence="2">
    <location>
        <begin position="149"/>
        <end position="173"/>
    </location>
</feature>
<evidence type="ECO:0008006" key="5">
    <source>
        <dbReference type="Google" id="ProtNLM"/>
    </source>
</evidence>
<name>A0A0W0VKR7_9GAMM</name>
<dbReference type="Proteomes" id="UP000054997">
    <property type="component" value="Unassembled WGS sequence"/>
</dbReference>
<feature type="compositionally biased region" description="Polar residues" evidence="1">
    <location>
        <begin position="474"/>
        <end position="484"/>
    </location>
</feature>
<dbReference type="PATRIC" id="fig|45068.5.peg.1705"/>
<feature type="transmembrane region" description="Helical" evidence="2">
    <location>
        <begin position="372"/>
        <end position="396"/>
    </location>
</feature>
<proteinExistence type="predicted"/>
<evidence type="ECO:0000313" key="4">
    <source>
        <dbReference type="Proteomes" id="UP000054997"/>
    </source>
</evidence>
<keyword evidence="4" id="KW-1185">Reference proteome</keyword>
<keyword evidence="2" id="KW-0812">Transmembrane</keyword>
<gene>
    <name evidence="3" type="ORF">Llon_1572</name>
</gene>
<evidence type="ECO:0000256" key="1">
    <source>
        <dbReference type="SAM" id="MobiDB-lite"/>
    </source>
</evidence>
<sequence>MPSMPVESLEINAQPHESVENLIQELTDAVEKLNDANWKSSFEALIRQINFQIFKNARDDRKNQSLIPLIKDSLTLIQQKNSCEDPTFLEVDVQGQIKAVHAFKQKYGSFTGSPEIKKAIEGVIQTGYEMLGYKPKSYKWLVRPVLESIAFILAASLGMVTGGILGTALFPGLGTGSGILLGLAFGAAFGVEALGISHLWFGSSFGKIIGGIVSLAGSTGIGSGIGAILGSLAFPVVGTGIGAAIGAGFGAAGGIFLIGLSRLWAGKGKINEHFGFLATTLSASGIGAGVGALLGTFVFPGIGSVLGSLIGMASGLVLGVTLTGIAKITRGYTKHERFTGFLISGIATTSTGAIIGALLGGFAFGMGAIPGAIVGGAVGFAVSASVKIIADIVIYLTAKNEPIHLFPEDDSRFGVRDSTNSFAYLGEIFRDNNHDLNFGSDDDLQVGTENKSDDETNSNDEYDEYDEYDENHILTPTVSPRNEV</sequence>
<feature type="region of interest" description="Disordered" evidence="1">
    <location>
        <begin position="440"/>
        <end position="484"/>
    </location>
</feature>
<feature type="transmembrane region" description="Helical" evidence="2">
    <location>
        <begin position="305"/>
        <end position="326"/>
    </location>
</feature>
<feature type="transmembrane region" description="Helical" evidence="2">
    <location>
        <begin position="276"/>
        <end position="299"/>
    </location>
</feature>
<feature type="transmembrane region" description="Helical" evidence="2">
    <location>
        <begin position="208"/>
        <end position="234"/>
    </location>
</feature>
<dbReference type="AlphaFoldDB" id="A0A0W0VKR7"/>
<keyword evidence="2" id="KW-0472">Membrane</keyword>
<feature type="transmembrane region" description="Helical" evidence="2">
    <location>
        <begin position="240"/>
        <end position="264"/>
    </location>
</feature>
<dbReference type="EMBL" id="LNYK01000019">
    <property type="protein sequence ID" value="KTD20686.1"/>
    <property type="molecule type" value="Genomic_DNA"/>
</dbReference>
<reference evidence="3 4" key="1">
    <citation type="submission" date="2015-11" db="EMBL/GenBank/DDBJ databases">
        <title>Genomic analysis of 38 Legionella species identifies large and diverse effector repertoires.</title>
        <authorList>
            <person name="Burstein D."/>
            <person name="Amaro F."/>
            <person name="Zusman T."/>
            <person name="Lifshitz Z."/>
            <person name="Cohen O."/>
            <person name="Gilbert J.A."/>
            <person name="Pupko T."/>
            <person name="Shuman H.A."/>
            <person name="Segal G."/>
        </authorList>
    </citation>
    <scope>NUCLEOTIDE SEQUENCE [LARGE SCALE GENOMIC DNA]</scope>
    <source>
        <strain evidence="3 4">ATCC 49505</strain>
    </source>
</reference>